<feature type="compositionally biased region" description="Basic and acidic residues" evidence="1">
    <location>
        <begin position="70"/>
        <end position="88"/>
    </location>
</feature>
<dbReference type="Proteomes" id="UP000612055">
    <property type="component" value="Unassembled WGS sequence"/>
</dbReference>
<reference evidence="2" key="1">
    <citation type="journal article" date="2020" name="bioRxiv">
        <title>Comparative genomics of Chlamydomonas.</title>
        <authorList>
            <person name="Craig R.J."/>
            <person name="Hasan A.R."/>
            <person name="Ness R.W."/>
            <person name="Keightley P.D."/>
        </authorList>
    </citation>
    <scope>NUCLEOTIDE SEQUENCE</scope>
    <source>
        <strain evidence="2">CCAP 11/70</strain>
    </source>
</reference>
<dbReference type="AlphaFoldDB" id="A0A835Y8Q6"/>
<evidence type="ECO:0000256" key="1">
    <source>
        <dbReference type="SAM" id="MobiDB-lite"/>
    </source>
</evidence>
<protein>
    <submittedName>
        <fullName evidence="2">Uncharacterized protein</fullName>
    </submittedName>
</protein>
<keyword evidence="3" id="KW-1185">Reference proteome</keyword>
<comment type="caution">
    <text evidence="2">The sequence shown here is derived from an EMBL/GenBank/DDBJ whole genome shotgun (WGS) entry which is preliminary data.</text>
</comment>
<gene>
    <name evidence="2" type="ORF">HYH03_003881</name>
</gene>
<name>A0A835Y8Q6_9CHLO</name>
<feature type="region of interest" description="Disordered" evidence="1">
    <location>
        <begin position="70"/>
        <end position="105"/>
    </location>
</feature>
<evidence type="ECO:0000313" key="2">
    <source>
        <dbReference type="EMBL" id="KAG2498123.1"/>
    </source>
</evidence>
<organism evidence="2 3">
    <name type="scientific">Edaphochlamys debaryana</name>
    <dbReference type="NCBI Taxonomy" id="47281"/>
    <lineage>
        <taxon>Eukaryota</taxon>
        <taxon>Viridiplantae</taxon>
        <taxon>Chlorophyta</taxon>
        <taxon>core chlorophytes</taxon>
        <taxon>Chlorophyceae</taxon>
        <taxon>CS clade</taxon>
        <taxon>Chlamydomonadales</taxon>
        <taxon>Chlamydomonadales incertae sedis</taxon>
        <taxon>Edaphochlamys</taxon>
    </lineage>
</organism>
<evidence type="ECO:0000313" key="3">
    <source>
        <dbReference type="Proteomes" id="UP000612055"/>
    </source>
</evidence>
<dbReference type="EMBL" id="JAEHOE010000011">
    <property type="protein sequence ID" value="KAG2498123.1"/>
    <property type="molecule type" value="Genomic_DNA"/>
</dbReference>
<proteinExistence type="predicted"/>
<accession>A0A835Y8Q6</accession>
<sequence length="136" mass="14675">MSRCAIVCAGAGTGARGGATFEGGVRPPAEVAALLRQVQGSYETALRKITEEQEARRATEANLARVHADLKKAKEENGKSKEDQKKAEATVQKARKARKAAEAESKQLRLRLEKAEGLVQKAEAAKASINQTMQSW</sequence>